<proteinExistence type="predicted"/>
<gene>
    <name evidence="1" type="ORF">BG653_03704</name>
</gene>
<organism evidence="1 2">
    <name type="scientific">Streptomyces platensis</name>
    <dbReference type="NCBI Taxonomy" id="58346"/>
    <lineage>
        <taxon>Bacteria</taxon>
        <taxon>Bacillati</taxon>
        <taxon>Actinomycetota</taxon>
        <taxon>Actinomycetes</taxon>
        <taxon>Kitasatosporales</taxon>
        <taxon>Streptomycetaceae</taxon>
        <taxon>Streptomyces</taxon>
    </lineage>
</organism>
<accession>A0ABX3XWZ7</accession>
<reference evidence="1 2" key="1">
    <citation type="submission" date="2016-09" db="EMBL/GenBank/DDBJ databases">
        <title>Streptomyces platensis DSM40041, a candidate organism with high potential of specific P450 cytochromes.</title>
        <authorList>
            <person name="Grumaz C."/>
            <person name="Vainshtein Y."/>
            <person name="Kirstahler P."/>
            <person name="Sohn K."/>
        </authorList>
    </citation>
    <scope>NUCLEOTIDE SEQUENCE [LARGE SCALE GENOMIC DNA]</scope>
    <source>
        <strain evidence="1 2">DSM 40041</strain>
    </source>
</reference>
<keyword evidence="2" id="KW-1185">Reference proteome</keyword>
<comment type="caution">
    <text evidence="1">The sequence shown here is derived from an EMBL/GenBank/DDBJ whole genome shotgun (WGS) entry which is preliminary data.</text>
</comment>
<sequence length="52" mass="5705">MWDRYKVHLIESSGEDDVPNLVTNVTITLATVADNAMNLAARDCLPAEDCGR</sequence>
<evidence type="ECO:0000313" key="1">
    <source>
        <dbReference type="EMBL" id="OSY44894.1"/>
    </source>
</evidence>
<evidence type="ECO:0000313" key="2">
    <source>
        <dbReference type="Proteomes" id="UP000194225"/>
    </source>
</evidence>
<name>A0ABX3XWZ7_STRPT</name>
<protein>
    <submittedName>
        <fullName evidence="1">Uncharacterized protein</fullName>
    </submittedName>
</protein>
<dbReference type="Proteomes" id="UP000194225">
    <property type="component" value="Unassembled WGS sequence"/>
</dbReference>
<dbReference type="EMBL" id="MIGA01000023">
    <property type="protein sequence ID" value="OSY44894.1"/>
    <property type="molecule type" value="Genomic_DNA"/>
</dbReference>